<name>A0ABS9RIC1_9FLAO</name>
<evidence type="ECO:0000259" key="3">
    <source>
        <dbReference type="Pfam" id="PF16344"/>
    </source>
</evidence>
<proteinExistence type="predicted"/>
<sequence length="366" mass="41514">MTKLIYKYLDNKASEEEIAELFDWIDSSNENKKQFIALKTAWALTESPKASNLETVGILKEQTLKKKRKVFTYWKYAAILVIALGIGRAIYNNTTTDNNNDVILELSNGVVKHINDNKENVLINKDGIVIGKQTDHEIIFNANVKSEELKYNTIKIPYGKRFKVVLSDSTVVHLNAGTTFRFPENFIASANRDVFLTGEAFFEVTKNEQSPFIVHSDKVNIQVLGTKFNVSSYPNDTNSHSELLEGSVKISAVSDASKYSILEPNQQAVWLEKQNTFHIKDVNTTDHIAWVNGEILFKDMPFSALCKKLERAYNVAIINDNKTLANQEFSGSIRIDESDIDTLFKLLQIDTPFEYSIKNNIIIIND</sequence>
<dbReference type="Gene3D" id="2.60.120.1440">
    <property type="match status" value="1"/>
</dbReference>
<feature type="transmembrane region" description="Helical" evidence="1">
    <location>
        <begin position="73"/>
        <end position="91"/>
    </location>
</feature>
<dbReference type="Proteomes" id="UP001156141">
    <property type="component" value="Unassembled WGS sequence"/>
</dbReference>
<accession>A0ABS9RIC1</accession>
<dbReference type="PANTHER" id="PTHR30273:SF2">
    <property type="entry name" value="PROTEIN FECR"/>
    <property type="match status" value="1"/>
</dbReference>
<evidence type="ECO:0000313" key="5">
    <source>
        <dbReference type="Proteomes" id="UP001156141"/>
    </source>
</evidence>
<evidence type="ECO:0000313" key="4">
    <source>
        <dbReference type="EMBL" id="MCH4552698.1"/>
    </source>
</evidence>
<keyword evidence="1" id="KW-1133">Transmembrane helix</keyword>
<keyword evidence="5" id="KW-1185">Reference proteome</keyword>
<evidence type="ECO:0000256" key="1">
    <source>
        <dbReference type="SAM" id="Phobius"/>
    </source>
</evidence>
<feature type="domain" description="Protein FecR C-terminal" evidence="3">
    <location>
        <begin position="295"/>
        <end position="364"/>
    </location>
</feature>
<dbReference type="InterPro" id="IPR006860">
    <property type="entry name" value="FecR"/>
</dbReference>
<gene>
    <name evidence="4" type="ORF">MKW35_08700</name>
</gene>
<dbReference type="InterPro" id="IPR032508">
    <property type="entry name" value="FecR_C"/>
</dbReference>
<feature type="domain" description="FecR protein" evidence="2">
    <location>
        <begin position="153"/>
        <end position="249"/>
    </location>
</feature>
<dbReference type="RefSeq" id="WP_240573035.1">
    <property type="nucleotide sequence ID" value="NZ_CP136709.1"/>
</dbReference>
<protein>
    <submittedName>
        <fullName evidence="4">FecR domain-containing protein</fullName>
    </submittedName>
</protein>
<dbReference type="EMBL" id="JAKVQD010000002">
    <property type="protein sequence ID" value="MCH4552698.1"/>
    <property type="molecule type" value="Genomic_DNA"/>
</dbReference>
<keyword evidence="1" id="KW-0472">Membrane</keyword>
<dbReference type="PANTHER" id="PTHR30273">
    <property type="entry name" value="PERIPLASMIC SIGNAL SENSOR AND SIGMA FACTOR ACTIVATOR FECR-RELATED"/>
    <property type="match status" value="1"/>
</dbReference>
<organism evidence="4 5">
    <name type="scientific">Aestuariibaculum lutulentum</name>
    <dbReference type="NCBI Taxonomy" id="2920935"/>
    <lineage>
        <taxon>Bacteria</taxon>
        <taxon>Pseudomonadati</taxon>
        <taxon>Bacteroidota</taxon>
        <taxon>Flavobacteriia</taxon>
        <taxon>Flavobacteriales</taxon>
        <taxon>Flavobacteriaceae</taxon>
    </lineage>
</organism>
<dbReference type="Pfam" id="PF04773">
    <property type="entry name" value="FecR"/>
    <property type="match status" value="1"/>
</dbReference>
<reference evidence="4" key="1">
    <citation type="submission" date="2022-02" db="EMBL/GenBank/DDBJ databases">
        <title>Aestuariibaculum sp., a marine bacterium isolated from sediment in Guangxi.</title>
        <authorList>
            <person name="Ying J."/>
        </authorList>
    </citation>
    <scope>NUCLEOTIDE SEQUENCE</scope>
    <source>
        <strain evidence="4">L182</strain>
    </source>
</reference>
<dbReference type="Pfam" id="PF16344">
    <property type="entry name" value="FecR_C"/>
    <property type="match status" value="1"/>
</dbReference>
<dbReference type="Gene3D" id="3.55.50.30">
    <property type="match status" value="1"/>
</dbReference>
<dbReference type="InterPro" id="IPR012373">
    <property type="entry name" value="Ferrdict_sens_TM"/>
</dbReference>
<dbReference type="PIRSF" id="PIRSF018266">
    <property type="entry name" value="FecR"/>
    <property type="match status" value="1"/>
</dbReference>
<comment type="caution">
    <text evidence="4">The sequence shown here is derived from an EMBL/GenBank/DDBJ whole genome shotgun (WGS) entry which is preliminary data.</text>
</comment>
<evidence type="ECO:0000259" key="2">
    <source>
        <dbReference type="Pfam" id="PF04773"/>
    </source>
</evidence>
<keyword evidence="1" id="KW-0812">Transmembrane</keyword>